<protein>
    <submittedName>
        <fullName evidence="2">Uncharacterized protein</fullName>
    </submittedName>
</protein>
<dbReference type="Proteomes" id="UP000095283">
    <property type="component" value="Unplaced"/>
</dbReference>
<sequence>MNLKSPIEPKPYTRIAIGGSNVTHGNHYHWRRVKISDNFGIILLIHQLICLIKYFRTFDRSFVETPFSGGRIIFI</sequence>
<proteinExistence type="predicted"/>
<accession>A0A1I7WHC8</accession>
<organism evidence="1 2">
    <name type="scientific">Heterorhabditis bacteriophora</name>
    <name type="common">Entomopathogenic nematode worm</name>
    <dbReference type="NCBI Taxonomy" id="37862"/>
    <lineage>
        <taxon>Eukaryota</taxon>
        <taxon>Metazoa</taxon>
        <taxon>Ecdysozoa</taxon>
        <taxon>Nematoda</taxon>
        <taxon>Chromadorea</taxon>
        <taxon>Rhabditida</taxon>
        <taxon>Rhabditina</taxon>
        <taxon>Rhabditomorpha</taxon>
        <taxon>Strongyloidea</taxon>
        <taxon>Heterorhabditidae</taxon>
        <taxon>Heterorhabditis</taxon>
    </lineage>
</organism>
<keyword evidence="1" id="KW-1185">Reference proteome</keyword>
<dbReference type="WBParaSite" id="Hba_04381">
    <property type="protein sequence ID" value="Hba_04381"/>
    <property type="gene ID" value="Hba_04381"/>
</dbReference>
<evidence type="ECO:0000313" key="1">
    <source>
        <dbReference type="Proteomes" id="UP000095283"/>
    </source>
</evidence>
<dbReference type="AlphaFoldDB" id="A0A1I7WHC8"/>
<name>A0A1I7WHC8_HETBA</name>
<reference evidence="2" key="1">
    <citation type="submission" date="2016-11" db="UniProtKB">
        <authorList>
            <consortium name="WormBaseParasite"/>
        </authorList>
    </citation>
    <scope>IDENTIFICATION</scope>
</reference>
<evidence type="ECO:0000313" key="2">
    <source>
        <dbReference type="WBParaSite" id="Hba_04381"/>
    </source>
</evidence>